<dbReference type="InterPro" id="IPR000086">
    <property type="entry name" value="NUDIX_hydrolase_dom"/>
</dbReference>
<dbReference type="PROSITE" id="PS51462">
    <property type="entry name" value="NUDIX"/>
    <property type="match status" value="1"/>
</dbReference>
<keyword evidence="5" id="KW-1185">Reference proteome</keyword>
<protein>
    <submittedName>
        <fullName evidence="4">NUDIX hydrolase</fullName>
    </submittedName>
</protein>
<dbReference type="InterPro" id="IPR015797">
    <property type="entry name" value="NUDIX_hydrolase-like_dom_sf"/>
</dbReference>
<dbReference type="Gene3D" id="3.90.79.10">
    <property type="entry name" value="Nucleoside Triphosphate Pyrophosphohydrolase"/>
    <property type="match status" value="1"/>
</dbReference>
<dbReference type="GO" id="GO:0016787">
    <property type="term" value="F:hydrolase activity"/>
    <property type="evidence" value="ECO:0007669"/>
    <property type="project" value="UniProtKB-KW"/>
</dbReference>
<organism evidence="4 5">
    <name type="scientific">Corynebacterium incognita</name>
    <dbReference type="NCBI Taxonomy" id="2754725"/>
    <lineage>
        <taxon>Bacteria</taxon>
        <taxon>Bacillati</taxon>
        <taxon>Actinomycetota</taxon>
        <taxon>Actinomycetes</taxon>
        <taxon>Mycobacteriales</taxon>
        <taxon>Corynebacteriaceae</taxon>
        <taxon>Corynebacterium</taxon>
    </lineage>
</organism>
<sequence length="221" mass="23754">MAHHEFTTVGSELLMDAPILAVRRDEVVMPGGNTAYREVVEHMGAVAVVAVNADGNIAMVRQYRHSVGQRLWELPAGLLDVKGEDPVTGARRELAEEAGVSAQKWGLLTDLVTSPGFCEETVRVFLAQDLGSAERLQDTGDEEADMDVEWVSLDQARDMIFRGDVVNSIAIAGIFAASEVLAGRAEARPADAPFDLRPTSIAARRPGPDLKVVASDSSGMR</sequence>
<dbReference type="GO" id="GO:0005829">
    <property type="term" value="C:cytosol"/>
    <property type="evidence" value="ECO:0007669"/>
    <property type="project" value="TreeGrafter"/>
</dbReference>
<evidence type="ECO:0000313" key="4">
    <source>
        <dbReference type="EMBL" id="QNE89516.1"/>
    </source>
</evidence>
<evidence type="ECO:0000313" key="5">
    <source>
        <dbReference type="Proteomes" id="UP000515743"/>
    </source>
</evidence>
<accession>A0A7G7CPK0</accession>
<dbReference type="Pfam" id="PF00293">
    <property type="entry name" value="NUDIX"/>
    <property type="match status" value="1"/>
</dbReference>
<proteinExistence type="predicted"/>
<evidence type="ECO:0000259" key="3">
    <source>
        <dbReference type="PROSITE" id="PS51462"/>
    </source>
</evidence>
<dbReference type="GO" id="GO:0019693">
    <property type="term" value="P:ribose phosphate metabolic process"/>
    <property type="evidence" value="ECO:0007669"/>
    <property type="project" value="TreeGrafter"/>
</dbReference>
<feature type="region of interest" description="Disordered" evidence="2">
    <location>
        <begin position="197"/>
        <end position="221"/>
    </location>
</feature>
<dbReference type="SUPFAM" id="SSF55811">
    <property type="entry name" value="Nudix"/>
    <property type="match status" value="1"/>
</dbReference>
<reference evidence="4 5" key="1">
    <citation type="submission" date="2020-07" db="EMBL/GenBank/DDBJ databases">
        <title>Complete genome and description of Corynebacterium incognita strain Marseille-Q3630 sp. nov.</title>
        <authorList>
            <person name="Boxberger M."/>
        </authorList>
    </citation>
    <scope>NUCLEOTIDE SEQUENCE [LARGE SCALE GENOMIC DNA]</scope>
    <source>
        <strain evidence="4 5">Marseille-Q3630</strain>
    </source>
</reference>
<keyword evidence="1 4" id="KW-0378">Hydrolase</keyword>
<feature type="domain" description="Nudix hydrolase" evidence="3">
    <location>
        <begin position="41"/>
        <end position="173"/>
    </location>
</feature>
<evidence type="ECO:0000256" key="1">
    <source>
        <dbReference type="ARBA" id="ARBA00022801"/>
    </source>
</evidence>
<evidence type="ECO:0000256" key="2">
    <source>
        <dbReference type="SAM" id="MobiDB-lite"/>
    </source>
</evidence>
<dbReference type="AlphaFoldDB" id="A0A7G7CPK0"/>
<dbReference type="Proteomes" id="UP000515743">
    <property type="component" value="Chromosome"/>
</dbReference>
<dbReference type="EMBL" id="CP059404">
    <property type="protein sequence ID" value="QNE89516.1"/>
    <property type="molecule type" value="Genomic_DNA"/>
</dbReference>
<dbReference type="PANTHER" id="PTHR11839:SF31">
    <property type="entry name" value="ADP-RIBOSE PYROPHOSPHATASE"/>
    <property type="match status" value="1"/>
</dbReference>
<name>A0A7G7CPK0_9CORY</name>
<dbReference type="GO" id="GO:0006753">
    <property type="term" value="P:nucleoside phosphate metabolic process"/>
    <property type="evidence" value="ECO:0007669"/>
    <property type="project" value="TreeGrafter"/>
</dbReference>
<gene>
    <name evidence="4" type="ORF">H0194_00060</name>
</gene>
<dbReference type="PANTHER" id="PTHR11839">
    <property type="entry name" value="UDP/ADP-SUGAR PYROPHOSPHATASE"/>
    <property type="match status" value="1"/>
</dbReference>
<dbReference type="RefSeq" id="WP_185175890.1">
    <property type="nucleotide sequence ID" value="NZ_CP059404.1"/>
</dbReference>
<dbReference type="KEGG" id="cik:H0194_00060"/>